<sequence>MKIRTNFLIAISCLLILSACKKEQPAQSINKDIQVMHPRVIWTEKPQEHAIISWTSTHLGEGNYVLFDTIPNLTGNTHLKANSSKDGKIFIRNMDYAEGIPEAFYHHTELNDLMPATTYYFKFCTDNSCSETYNFITAPDKDQPYAIISGGDSRLGGEKPRFAGRTPSIERQQMNRMIAKLTEEDPSIIAFAHGGDYCTTADWRHLYYWFEDHTLTITKDNRILPLIITRGNHEHEIGFLENFWLGDITNEYSDGYFFMTQITPSSALITLNTETSMAGDQLEFLEETLEKHRVKNNWMFVQYHKPAYPAVKDFDREDFYHVRKYWVPLFEKYKISLALESDGHALKKTMPILNGKVDPDGIIYIGEGGLGVPQRKPFPDRWFFGKESIVDSKHHLWKITVTDSLANVTAFGIEQDTLHTFSLTPKPFLVESTAN</sequence>
<evidence type="ECO:0000256" key="1">
    <source>
        <dbReference type="ARBA" id="ARBA00022729"/>
    </source>
</evidence>
<dbReference type="PROSITE" id="PS51257">
    <property type="entry name" value="PROKAR_LIPOPROTEIN"/>
    <property type="match status" value="1"/>
</dbReference>
<evidence type="ECO:0000313" key="4">
    <source>
        <dbReference type="EMBL" id="TPV34663.1"/>
    </source>
</evidence>
<dbReference type="OrthoDB" id="9804511at2"/>
<dbReference type="Proteomes" id="UP000317332">
    <property type="component" value="Unassembled WGS sequence"/>
</dbReference>
<dbReference type="EMBL" id="VHIQ01000002">
    <property type="protein sequence ID" value="TPV34663.1"/>
    <property type="molecule type" value="Genomic_DNA"/>
</dbReference>
<reference evidence="4 5" key="1">
    <citation type="submission" date="2019-06" db="EMBL/GenBank/DDBJ databases">
        <title>Flavobacteriaceae Paucihalobacterium erythroidium CWB-1, complete genome.</title>
        <authorList>
            <person name="Wu S."/>
        </authorList>
    </citation>
    <scope>NUCLEOTIDE SEQUENCE [LARGE SCALE GENOMIC DNA]</scope>
    <source>
        <strain evidence="4 5">CWB-1</strain>
    </source>
</reference>
<comment type="caution">
    <text evidence="4">The sequence shown here is derived from an EMBL/GenBank/DDBJ whole genome shotgun (WGS) entry which is preliminary data.</text>
</comment>
<proteinExistence type="predicted"/>
<feature type="domain" description="Purple acid phosphatase N-terminal" evidence="3">
    <location>
        <begin position="37"/>
        <end position="137"/>
    </location>
</feature>
<dbReference type="InterPro" id="IPR004843">
    <property type="entry name" value="Calcineurin-like_PHP"/>
</dbReference>
<keyword evidence="5" id="KW-1185">Reference proteome</keyword>
<dbReference type="PANTHER" id="PTHR22953:SF153">
    <property type="entry name" value="PURPLE ACID PHOSPHATASE"/>
    <property type="match status" value="1"/>
</dbReference>
<dbReference type="Pfam" id="PF16656">
    <property type="entry name" value="Pur_ac_phosph_N"/>
    <property type="match status" value="1"/>
</dbReference>
<dbReference type="SUPFAM" id="SSF49363">
    <property type="entry name" value="Purple acid phosphatase, N-terminal domain"/>
    <property type="match status" value="1"/>
</dbReference>
<evidence type="ECO:0000313" key="5">
    <source>
        <dbReference type="Proteomes" id="UP000317332"/>
    </source>
</evidence>
<name>A0A506PLC4_9FLAO</name>
<gene>
    <name evidence="4" type="ORF">FJ651_03800</name>
</gene>
<dbReference type="Gene3D" id="2.60.40.380">
    <property type="entry name" value="Purple acid phosphatase-like, N-terminal"/>
    <property type="match status" value="1"/>
</dbReference>
<dbReference type="AlphaFoldDB" id="A0A506PLC4"/>
<dbReference type="InterPro" id="IPR015914">
    <property type="entry name" value="PAPs_N"/>
</dbReference>
<dbReference type="InterPro" id="IPR008963">
    <property type="entry name" value="Purple_acid_Pase-like_N"/>
</dbReference>
<protein>
    <submittedName>
        <fullName evidence="4">Metallophosphoesterase family protein</fullName>
    </submittedName>
</protein>
<evidence type="ECO:0000259" key="2">
    <source>
        <dbReference type="Pfam" id="PF00149"/>
    </source>
</evidence>
<dbReference type="Gene3D" id="3.60.21.10">
    <property type="match status" value="1"/>
</dbReference>
<accession>A0A506PLC4</accession>
<keyword evidence="1" id="KW-0732">Signal</keyword>
<dbReference type="GO" id="GO:0046872">
    <property type="term" value="F:metal ion binding"/>
    <property type="evidence" value="ECO:0007669"/>
    <property type="project" value="InterPro"/>
</dbReference>
<dbReference type="InterPro" id="IPR029052">
    <property type="entry name" value="Metallo-depent_PP-like"/>
</dbReference>
<evidence type="ECO:0000259" key="3">
    <source>
        <dbReference type="Pfam" id="PF16656"/>
    </source>
</evidence>
<dbReference type="Pfam" id="PF00149">
    <property type="entry name" value="Metallophos"/>
    <property type="match status" value="1"/>
</dbReference>
<dbReference type="GO" id="GO:0003993">
    <property type="term" value="F:acid phosphatase activity"/>
    <property type="evidence" value="ECO:0007669"/>
    <property type="project" value="InterPro"/>
</dbReference>
<dbReference type="PANTHER" id="PTHR22953">
    <property type="entry name" value="ACID PHOSPHATASE RELATED"/>
    <property type="match status" value="1"/>
</dbReference>
<feature type="domain" description="Calcineurin-like phosphoesterase" evidence="2">
    <location>
        <begin position="176"/>
        <end position="337"/>
    </location>
</feature>
<dbReference type="RefSeq" id="WP_140989086.1">
    <property type="nucleotide sequence ID" value="NZ_VHIQ01000002.1"/>
</dbReference>
<dbReference type="InterPro" id="IPR039331">
    <property type="entry name" value="PAPs-like"/>
</dbReference>
<dbReference type="SUPFAM" id="SSF56300">
    <property type="entry name" value="Metallo-dependent phosphatases"/>
    <property type="match status" value="1"/>
</dbReference>
<organism evidence="4 5">
    <name type="scientific">Paucihalobacter ruber</name>
    <dbReference type="NCBI Taxonomy" id="2567861"/>
    <lineage>
        <taxon>Bacteria</taxon>
        <taxon>Pseudomonadati</taxon>
        <taxon>Bacteroidota</taxon>
        <taxon>Flavobacteriia</taxon>
        <taxon>Flavobacteriales</taxon>
        <taxon>Flavobacteriaceae</taxon>
        <taxon>Paucihalobacter</taxon>
    </lineage>
</organism>